<feature type="domain" description="NAD(P)-binding" evidence="8">
    <location>
        <begin position="5"/>
        <end position="344"/>
    </location>
</feature>
<dbReference type="PANTHER" id="PTHR43715:SF1">
    <property type="entry name" value="GDP-MANNOSE 4,6 DEHYDRATASE"/>
    <property type="match status" value="1"/>
</dbReference>
<evidence type="ECO:0000256" key="5">
    <source>
        <dbReference type="ARBA" id="ARBA00023239"/>
    </source>
</evidence>
<dbReference type="GO" id="GO:0042351">
    <property type="term" value="P:'de novo' GDP-L-fucose biosynthetic process"/>
    <property type="evidence" value="ECO:0007669"/>
    <property type="project" value="TreeGrafter"/>
</dbReference>
<evidence type="ECO:0000256" key="1">
    <source>
        <dbReference type="ARBA" id="ARBA00000188"/>
    </source>
</evidence>
<dbReference type="GO" id="GO:0070401">
    <property type="term" value="F:NADP+ binding"/>
    <property type="evidence" value="ECO:0007669"/>
    <property type="project" value="UniProtKB-UniRule"/>
</dbReference>
<evidence type="ECO:0000313" key="10">
    <source>
        <dbReference type="Proteomes" id="UP000182544"/>
    </source>
</evidence>
<protein>
    <recommendedName>
        <fullName evidence="4 7">GDP-mannose 4,6-dehydratase</fullName>
        <ecNumber evidence="4 7">4.2.1.47</ecNumber>
    </recommendedName>
    <alternativeName>
        <fullName evidence="7">GDP-D-mannose dehydratase</fullName>
    </alternativeName>
</protein>
<accession>A0A1K2INN1</accession>
<dbReference type="SUPFAM" id="SSF51735">
    <property type="entry name" value="NAD(P)-binding Rossmann-fold domains"/>
    <property type="match status" value="1"/>
</dbReference>
<dbReference type="STRING" id="369401.SAMN05428642_103537"/>
<keyword evidence="10" id="KW-1185">Reference proteome</keyword>
<dbReference type="FunFam" id="3.40.50.720:FF:000924">
    <property type="entry name" value="GDP-mannose 4,6 dehydratase"/>
    <property type="match status" value="1"/>
</dbReference>
<keyword evidence="7" id="KW-0521">NADP</keyword>
<reference evidence="9 10" key="1">
    <citation type="submission" date="2016-10" db="EMBL/GenBank/DDBJ databases">
        <authorList>
            <person name="de Groot N.N."/>
        </authorList>
    </citation>
    <scope>NUCLEOTIDE SEQUENCE [LARGE SCALE GENOMIC DNA]</scope>
    <source>
        <strain evidence="9 10">DSM 18180</strain>
    </source>
</reference>
<dbReference type="Pfam" id="PF16363">
    <property type="entry name" value="GDP_Man_Dehyd"/>
    <property type="match status" value="1"/>
</dbReference>
<comment type="catalytic activity">
    <reaction evidence="1 7">
        <text>GDP-alpha-D-mannose = GDP-4-dehydro-alpha-D-rhamnose + H2O</text>
        <dbReference type="Rhea" id="RHEA:23820"/>
        <dbReference type="ChEBI" id="CHEBI:15377"/>
        <dbReference type="ChEBI" id="CHEBI:57527"/>
        <dbReference type="ChEBI" id="CHEBI:57964"/>
        <dbReference type="EC" id="4.2.1.47"/>
    </reaction>
</comment>
<dbReference type="Gene3D" id="3.90.25.10">
    <property type="entry name" value="UDP-galactose 4-epimerase, domain 1"/>
    <property type="match status" value="1"/>
</dbReference>
<dbReference type="InterPro" id="IPR036291">
    <property type="entry name" value="NAD(P)-bd_dom_sf"/>
</dbReference>
<dbReference type="EMBL" id="FPKV01000003">
    <property type="protein sequence ID" value="SFZ94052.1"/>
    <property type="molecule type" value="Genomic_DNA"/>
</dbReference>
<evidence type="ECO:0000313" key="9">
    <source>
        <dbReference type="EMBL" id="SFZ94052.1"/>
    </source>
</evidence>
<dbReference type="NCBIfam" id="TIGR01472">
    <property type="entry name" value="gmd"/>
    <property type="match status" value="1"/>
</dbReference>
<comment type="caution">
    <text evidence="7">Lacks conserved residue(s) required for the propagation of feature annotation.</text>
</comment>
<dbReference type="AlphaFoldDB" id="A0A1K2INN1"/>
<comment type="function">
    <text evidence="6 7">Catalyzes the conversion of GDP-D-mannose to GDP-4-dehydro-6-deoxy-D-mannose.</text>
</comment>
<gene>
    <name evidence="7" type="primary">gmd</name>
    <name evidence="9" type="ORF">SAMN05428642_103537</name>
</gene>
<dbReference type="CDD" id="cd05260">
    <property type="entry name" value="GDP_MD_SDR_e"/>
    <property type="match status" value="1"/>
</dbReference>
<dbReference type="InterPro" id="IPR016040">
    <property type="entry name" value="NAD(P)-bd_dom"/>
</dbReference>
<dbReference type="EC" id="4.2.1.47" evidence="4 7"/>
<dbReference type="Gene3D" id="3.40.50.720">
    <property type="entry name" value="NAD(P)-binding Rossmann-like Domain"/>
    <property type="match status" value="1"/>
</dbReference>
<organism evidence="9 10">
    <name type="scientific">Flaviramulus basaltis</name>
    <dbReference type="NCBI Taxonomy" id="369401"/>
    <lineage>
        <taxon>Bacteria</taxon>
        <taxon>Pseudomonadati</taxon>
        <taxon>Bacteroidota</taxon>
        <taxon>Flavobacteriia</taxon>
        <taxon>Flavobacteriales</taxon>
        <taxon>Flavobacteriaceae</taxon>
        <taxon>Flaviramulus</taxon>
    </lineage>
</organism>
<comment type="cofactor">
    <cofactor evidence="2 7">
        <name>NADP(+)</name>
        <dbReference type="ChEBI" id="CHEBI:58349"/>
    </cofactor>
</comment>
<dbReference type="RefSeq" id="WP_072403132.1">
    <property type="nucleotide sequence ID" value="NZ_FPKV01000003.1"/>
</dbReference>
<comment type="similarity">
    <text evidence="3 7">Belongs to the NAD(P)-dependent epimerase/dehydratase family. GDP-mannose 4,6-dehydratase subfamily.</text>
</comment>
<keyword evidence="5 7" id="KW-0456">Lyase</keyword>
<dbReference type="OrthoDB" id="9779041at2"/>
<dbReference type="GO" id="GO:0008446">
    <property type="term" value="F:GDP-mannose 4,6-dehydratase activity"/>
    <property type="evidence" value="ECO:0007669"/>
    <property type="project" value="UniProtKB-UniRule"/>
</dbReference>
<dbReference type="Proteomes" id="UP000182544">
    <property type="component" value="Unassembled WGS sequence"/>
</dbReference>
<sequence>MKVAFITGVTGQDGAYLSEFLLKKGYQVHGLKRRSSLFNTDRIDHLYQDPHVDNRNFFLHYGDMTDSTNLIRLIKEIEPDEIYNLAAMSHVQVSFEIPEYTGNADGLGTLRILDAVRLLGLEKKTRIYQASTSELYGKVQEVPQSETTPFYPRSPYAVAKMYAYWITVNYREAYGMYACNGILFNHESPIRGETFVTRKITRATSRIALGLQDKVYLGNLDAKRDWGHAKDYVRMMWMILQAEQAEDWVIATGKTTTVRDFVIMAFGEVGIELDFKGKDVEEKGYVKSCSNPEFKIEIGKEILAVDPKYFRPTEVELLIGDATKANTKLGWIPEYDLKDLVKDMMTSDVALMQKDQHIKSGGYQTFNYFE</sequence>
<evidence type="ECO:0000256" key="7">
    <source>
        <dbReference type="HAMAP-Rule" id="MF_00955"/>
    </source>
</evidence>
<evidence type="ECO:0000256" key="6">
    <source>
        <dbReference type="ARBA" id="ARBA00059383"/>
    </source>
</evidence>
<name>A0A1K2INN1_9FLAO</name>
<evidence type="ECO:0000256" key="4">
    <source>
        <dbReference type="ARBA" id="ARBA00011989"/>
    </source>
</evidence>
<evidence type="ECO:0000256" key="2">
    <source>
        <dbReference type="ARBA" id="ARBA00001937"/>
    </source>
</evidence>
<evidence type="ECO:0000256" key="3">
    <source>
        <dbReference type="ARBA" id="ARBA00009263"/>
    </source>
</evidence>
<proteinExistence type="inferred from homology"/>
<dbReference type="HAMAP" id="MF_00955">
    <property type="entry name" value="GDP_Man_dehydratase"/>
    <property type="match status" value="1"/>
</dbReference>
<evidence type="ECO:0000259" key="8">
    <source>
        <dbReference type="Pfam" id="PF16363"/>
    </source>
</evidence>
<dbReference type="InterPro" id="IPR006368">
    <property type="entry name" value="GDP_Man_deHydtase"/>
</dbReference>
<dbReference type="PANTHER" id="PTHR43715">
    <property type="entry name" value="GDP-MANNOSE 4,6-DEHYDRATASE"/>
    <property type="match status" value="1"/>
</dbReference>